<evidence type="ECO:0000313" key="4">
    <source>
        <dbReference type="Proteomes" id="UP001237642"/>
    </source>
</evidence>
<organism evidence="3 4">
    <name type="scientific">Heracleum sosnowskyi</name>
    <dbReference type="NCBI Taxonomy" id="360622"/>
    <lineage>
        <taxon>Eukaryota</taxon>
        <taxon>Viridiplantae</taxon>
        <taxon>Streptophyta</taxon>
        <taxon>Embryophyta</taxon>
        <taxon>Tracheophyta</taxon>
        <taxon>Spermatophyta</taxon>
        <taxon>Magnoliopsida</taxon>
        <taxon>eudicotyledons</taxon>
        <taxon>Gunneridae</taxon>
        <taxon>Pentapetalae</taxon>
        <taxon>asterids</taxon>
        <taxon>campanulids</taxon>
        <taxon>Apiales</taxon>
        <taxon>Apiaceae</taxon>
        <taxon>Apioideae</taxon>
        <taxon>apioid superclade</taxon>
        <taxon>Tordylieae</taxon>
        <taxon>Tordyliinae</taxon>
        <taxon>Heracleum</taxon>
    </lineage>
</organism>
<feature type="region of interest" description="Disordered" evidence="1">
    <location>
        <begin position="109"/>
        <end position="193"/>
    </location>
</feature>
<feature type="chain" id="PRO_5041897328" description="Myb/SANT-like domain-containing protein" evidence="2">
    <location>
        <begin position="17"/>
        <end position="193"/>
    </location>
</feature>
<reference evidence="3" key="1">
    <citation type="submission" date="2023-02" db="EMBL/GenBank/DDBJ databases">
        <title>Genome of toxic invasive species Heracleum sosnowskyi carries increased number of genes despite the absence of recent whole-genome duplications.</title>
        <authorList>
            <person name="Schelkunov M."/>
            <person name="Shtratnikova V."/>
            <person name="Makarenko M."/>
            <person name="Klepikova A."/>
            <person name="Omelchenko D."/>
            <person name="Novikova G."/>
            <person name="Obukhova E."/>
            <person name="Bogdanov V."/>
            <person name="Penin A."/>
            <person name="Logacheva M."/>
        </authorList>
    </citation>
    <scope>NUCLEOTIDE SEQUENCE</scope>
    <source>
        <strain evidence="3">Hsosn_3</strain>
        <tissue evidence="3">Leaf</tissue>
    </source>
</reference>
<comment type="caution">
    <text evidence="3">The sequence shown here is derived from an EMBL/GenBank/DDBJ whole genome shotgun (WGS) entry which is preliminary data.</text>
</comment>
<dbReference type="PANTHER" id="PTHR31704:SF37">
    <property type="entry name" value="HEAT SHOCK PROTEIN"/>
    <property type="match status" value="1"/>
</dbReference>
<feature type="compositionally biased region" description="Polar residues" evidence="1">
    <location>
        <begin position="111"/>
        <end position="130"/>
    </location>
</feature>
<dbReference type="Proteomes" id="UP001237642">
    <property type="component" value="Unassembled WGS sequence"/>
</dbReference>
<evidence type="ECO:0000256" key="2">
    <source>
        <dbReference type="SAM" id="SignalP"/>
    </source>
</evidence>
<dbReference type="AlphaFoldDB" id="A0AAD8HE38"/>
<proteinExistence type="predicted"/>
<evidence type="ECO:0000256" key="1">
    <source>
        <dbReference type="SAM" id="MobiDB-lite"/>
    </source>
</evidence>
<feature type="signal peptide" evidence="2">
    <location>
        <begin position="1"/>
        <end position="16"/>
    </location>
</feature>
<accession>A0AAD8HE38</accession>
<feature type="compositionally biased region" description="Basic and acidic residues" evidence="1">
    <location>
        <begin position="137"/>
        <end position="146"/>
    </location>
</feature>
<dbReference type="PANTHER" id="PTHR31704">
    <property type="entry name" value="MYB/SANT-LIKE DNA-BINDING DOMAIN PROTEIN-RELATED"/>
    <property type="match status" value="1"/>
</dbReference>
<protein>
    <recommendedName>
        <fullName evidence="5">Myb/SANT-like domain-containing protein</fullName>
    </recommendedName>
</protein>
<evidence type="ECO:0000313" key="3">
    <source>
        <dbReference type="EMBL" id="KAK1364558.1"/>
    </source>
</evidence>
<keyword evidence="2" id="KW-0732">Signal</keyword>
<name>A0AAD8HE38_9APIA</name>
<gene>
    <name evidence="3" type="ORF">POM88_040119</name>
</gene>
<keyword evidence="4" id="KW-1185">Reference proteome</keyword>
<evidence type="ECO:0008006" key="5">
    <source>
        <dbReference type="Google" id="ProtNLM"/>
    </source>
</evidence>
<reference evidence="3" key="2">
    <citation type="submission" date="2023-05" db="EMBL/GenBank/DDBJ databases">
        <authorList>
            <person name="Schelkunov M.I."/>
        </authorList>
    </citation>
    <scope>NUCLEOTIDE SEQUENCE</scope>
    <source>
        <strain evidence="3">Hsosn_3</strain>
        <tissue evidence="3">Leaf</tissue>
    </source>
</reference>
<sequence>MELLAVFSVICVPVFAYISSTVNSGAEWKLWKELIGKETGLGWNPRLETIDATPDWWDDKIKINKDYAKFRKKGLEPELVTKNDFMFGSIVATREFAWTPSSNYDMPLVSHPNTASHPNNSADNNVVTLNDTEDDSFEKSIDRYLQEDDDMSDDATSLGKRQRKGKGKLENGSNVSENKPKKVKYGKAESRQN</sequence>
<dbReference type="EMBL" id="JAUIZM010000009">
    <property type="protein sequence ID" value="KAK1364558.1"/>
    <property type="molecule type" value="Genomic_DNA"/>
</dbReference>